<keyword evidence="1" id="KW-0812">Transmembrane</keyword>
<keyword evidence="1" id="KW-0472">Membrane</keyword>
<name>E3MZ70_CAERE</name>
<feature type="transmembrane region" description="Helical" evidence="1">
    <location>
        <begin position="12"/>
        <end position="29"/>
    </location>
</feature>
<dbReference type="InParanoid" id="E3MZ70"/>
<organism evidence="3">
    <name type="scientific">Caenorhabditis remanei</name>
    <name type="common">Caenorhabditis vulgaris</name>
    <dbReference type="NCBI Taxonomy" id="31234"/>
    <lineage>
        <taxon>Eukaryota</taxon>
        <taxon>Metazoa</taxon>
        <taxon>Ecdysozoa</taxon>
        <taxon>Nematoda</taxon>
        <taxon>Chromadorea</taxon>
        <taxon>Rhabditida</taxon>
        <taxon>Rhabditina</taxon>
        <taxon>Rhabditomorpha</taxon>
        <taxon>Rhabditoidea</taxon>
        <taxon>Rhabditidae</taxon>
        <taxon>Peloderinae</taxon>
        <taxon>Caenorhabditis</taxon>
    </lineage>
</organism>
<sequence length="411" mass="47971">MFYRAPPQNGKLIILISCFVTLFFVLKLLESRKSVLFVDNFFEKFENNSSDENRIIRTQIHEDQFCIGYNFLEASETFRDSDGLEPVTLATHATSDMMKTLEEMPKMWDGPISVGLFLDIHSVNALKYLEGLHKCLPDFNRKMTIHFAYRISVFQTSCPTVSVPKQTVSCESFLRNKESLRRKISGPFILYPCSLMRNIARWGAKSDIHFIMDGDMIISERLAQKIKSITNKMIDGKSRNVLLVRRFENANDTVIPRDFGQLKDSLMNNKTFEFHHKFYFGGHKIENLDYWINRTGKSSQIESWPIPYMHPGWEPQPILHKNDPYNADYFPSRLKNMQSLIYKLCRANYTFHLLSHVFDVHEGIKLVDTPYSQAVAAHQQTYARDLAQEKYTQEMDYLYPNTLEKCQPFSL</sequence>
<dbReference type="eggNOG" id="KOG3765">
    <property type="taxonomic scope" value="Eukaryota"/>
</dbReference>
<dbReference type="Pfam" id="PF13896">
    <property type="entry name" value="Glyco_transf_49"/>
    <property type="match status" value="1"/>
</dbReference>
<keyword evidence="3" id="KW-1185">Reference proteome</keyword>
<dbReference type="PANTHER" id="PTHR47411:SF2">
    <property type="entry name" value="B3GNT1, BETA-1,3-N-ACETYLGUCOSAMINYLTRANSFERASE 1, HOMOLOG"/>
    <property type="match status" value="1"/>
</dbReference>
<dbReference type="HOGENOM" id="CLU_062306_0_0_1"/>
<dbReference type="STRING" id="31234.E3MZ70"/>
<accession>E3MZ70</accession>
<protein>
    <submittedName>
        <fullName evidence="2">Uncharacterized protein</fullName>
    </submittedName>
</protein>
<dbReference type="OMA" id="IHFAYRI"/>
<reference evidence="2" key="1">
    <citation type="submission" date="2007-07" db="EMBL/GenBank/DDBJ databases">
        <title>PCAP assembly of the Caenorhabditis remanei genome.</title>
        <authorList>
            <consortium name="The Caenorhabditis remanei Sequencing Consortium"/>
            <person name="Wilson R.K."/>
        </authorList>
    </citation>
    <scope>NUCLEOTIDE SEQUENCE [LARGE SCALE GENOMIC DNA]</scope>
    <source>
        <strain evidence="2">PB4641</strain>
    </source>
</reference>
<evidence type="ECO:0000313" key="2">
    <source>
        <dbReference type="EMBL" id="EFP12812.1"/>
    </source>
</evidence>
<dbReference type="PANTHER" id="PTHR47411">
    <property type="entry name" value="B3GNT1, BETA-1,3-N-ACETYLGUCOSAMINYLTRANSFERASE 1, HOMOLOG"/>
    <property type="match status" value="1"/>
</dbReference>
<dbReference type="Proteomes" id="UP000008281">
    <property type="component" value="Unassembled WGS sequence"/>
</dbReference>
<evidence type="ECO:0000313" key="3">
    <source>
        <dbReference type="Proteomes" id="UP000008281"/>
    </source>
</evidence>
<dbReference type="AlphaFoldDB" id="E3MZ70"/>
<dbReference type="EMBL" id="DS268499">
    <property type="protein sequence ID" value="EFP12812.1"/>
    <property type="molecule type" value="Genomic_DNA"/>
</dbReference>
<gene>
    <name evidence="2" type="ORF">CRE_05101</name>
</gene>
<proteinExistence type="predicted"/>
<keyword evidence="1" id="KW-1133">Transmembrane helix</keyword>
<dbReference type="OrthoDB" id="9974378at2759"/>
<evidence type="ECO:0000256" key="1">
    <source>
        <dbReference type="SAM" id="Phobius"/>
    </source>
</evidence>